<reference evidence="3 4" key="1">
    <citation type="submission" date="2020-08" db="EMBL/GenBank/DDBJ databases">
        <title>Sequencing the genomes of 1000 actinobacteria strains.</title>
        <authorList>
            <person name="Klenk H.-P."/>
        </authorList>
    </citation>
    <scope>NUCLEOTIDE SEQUENCE [LARGE SCALE GENOMIC DNA]</scope>
    <source>
        <strain evidence="3 4">DSM 45784</strain>
    </source>
</reference>
<feature type="domain" description="Solute-binding protein family 5" evidence="2">
    <location>
        <begin position="87"/>
        <end position="462"/>
    </location>
</feature>
<dbReference type="RefSeq" id="WP_184883277.1">
    <property type="nucleotide sequence ID" value="NZ_BOOV01000005.1"/>
</dbReference>
<feature type="chain" id="PRO_5038778708" evidence="1">
    <location>
        <begin position="21"/>
        <end position="554"/>
    </location>
</feature>
<name>A0A7W7DA44_9ACTN</name>
<dbReference type="InterPro" id="IPR030678">
    <property type="entry name" value="Peptide/Ni-bd"/>
</dbReference>
<dbReference type="InterPro" id="IPR000914">
    <property type="entry name" value="SBP_5_dom"/>
</dbReference>
<evidence type="ECO:0000259" key="2">
    <source>
        <dbReference type="Pfam" id="PF00496"/>
    </source>
</evidence>
<dbReference type="Proteomes" id="UP000542210">
    <property type="component" value="Unassembled WGS sequence"/>
</dbReference>
<dbReference type="Pfam" id="PF00496">
    <property type="entry name" value="SBP_bac_5"/>
    <property type="match status" value="1"/>
</dbReference>
<dbReference type="PIRSF" id="PIRSF002741">
    <property type="entry name" value="MppA"/>
    <property type="match status" value="1"/>
</dbReference>
<dbReference type="GO" id="GO:0043190">
    <property type="term" value="C:ATP-binding cassette (ABC) transporter complex"/>
    <property type="evidence" value="ECO:0007669"/>
    <property type="project" value="InterPro"/>
</dbReference>
<keyword evidence="1" id="KW-0732">Signal</keyword>
<dbReference type="GO" id="GO:1904680">
    <property type="term" value="F:peptide transmembrane transporter activity"/>
    <property type="evidence" value="ECO:0007669"/>
    <property type="project" value="TreeGrafter"/>
</dbReference>
<dbReference type="PANTHER" id="PTHR30290">
    <property type="entry name" value="PERIPLASMIC BINDING COMPONENT OF ABC TRANSPORTER"/>
    <property type="match status" value="1"/>
</dbReference>
<dbReference type="GO" id="GO:0015833">
    <property type="term" value="P:peptide transport"/>
    <property type="evidence" value="ECO:0007669"/>
    <property type="project" value="TreeGrafter"/>
</dbReference>
<dbReference type="SUPFAM" id="SSF53850">
    <property type="entry name" value="Periplasmic binding protein-like II"/>
    <property type="match status" value="1"/>
</dbReference>
<accession>A0A7W7DA44</accession>
<comment type="caution">
    <text evidence="3">The sequence shown here is derived from an EMBL/GenBank/DDBJ whole genome shotgun (WGS) entry which is preliminary data.</text>
</comment>
<dbReference type="Gene3D" id="3.40.190.10">
    <property type="entry name" value="Periplasmic binding protein-like II"/>
    <property type="match status" value="1"/>
</dbReference>
<dbReference type="PANTHER" id="PTHR30290:SF83">
    <property type="entry name" value="ABC TRANSPORTER SUBSTRATE-BINDING PROTEIN"/>
    <property type="match status" value="1"/>
</dbReference>
<organism evidence="3 4">
    <name type="scientific">Sphaerisporangium siamense</name>
    <dbReference type="NCBI Taxonomy" id="795645"/>
    <lineage>
        <taxon>Bacteria</taxon>
        <taxon>Bacillati</taxon>
        <taxon>Actinomycetota</taxon>
        <taxon>Actinomycetes</taxon>
        <taxon>Streptosporangiales</taxon>
        <taxon>Streptosporangiaceae</taxon>
        <taxon>Sphaerisporangium</taxon>
    </lineage>
</organism>
<dbReference type="Gene3D" id="3.10.105.10">
    <property type="entry name" value="Dipeptide-binding Protein, Domain 3"/>
    <property type="match status" value="1"/>
</dbReference>
<dbReference type="GO" id="GO:0042597">
    <property type="term" value="C:periplasmic space"/>
    <property type="evidence" value="ECO:0007669"/>
    <property type="project" value="UniProtKB-ARBA"/>
</dbReference>
<dbReference type="InterPro" id="IPR039424">
    <property type="entry name" value="SBP_5"/>
</dbReference>
<gene>
    <name evidence="3" type="ORF">BJ982_004622</name>
</gene>
<dbReference type="CDD" id="cd08506">
    <property type="entry name" value="PBP2_clavulanate_OppA2"/>
    <property type="match status" value="1"/>
</dbReference>
<protein>
    <submittedName>
        <fullName evidence="3">Peptide/nickel transport system substrate-binding protein</fullName>
    </submittedName>
</protein>
<dbReference type="AlphaFoldDB" id="A0A7W7DA44"/>
<feature type="signal peptide" evidence="1">
    <location>
        <begin position="1"/>
        <end position="20"/>
    </location>
</feature>
<sequence length="554" mass="59092">MAAGGLLSAATLAITLSACGGGGTPASSGGTAATGEGGTLTILSNQDFSHLDPTRNWTMPHMDFGIRLLYRTLTTFKAEPGAGGTRLVPDLATDLGTPSEGGKVWTFTLKSGLKYEDGTPIVADDVKYNVERSFAPELPGGPNYAQLYLAGAEHYKGPLKGERLKSIETPDERTIVFRLKRPVAEFSYTVTLPTFAPVPKAKEAGEQYDNRPFSSGPYKIQSYDRGKELVLVRNANWDPATDPVRKAYPDKIVMKQGLRQSVIDDRLIDSRGEDATAVSYSDVTAAGLAKVLPRPEVKARLVSEISGCTDMIGFNTAKAPFDDPRMRQAVHFALDKQALQTAQGGPGMAEIATSYLPPALSGGQAQDVYGLPPTGDVEKAKALLGGRTLDVAMTVSTGEKALGEAVQSSLKRVGITVTLNPVDPSVYYDTIGDTAKTPEMFTYGWCPDYPSGATFLPMLFDGRTIVEKGNSGNVWQFRDKAVEARIDEIQAMTDTGAAAAAWAELDQLIMRSSPAVPTLWDKKPLLVGTGVTGAFGHPVWSGQLDFSALGVKQG</sequence>
<proteinExistence type="predicted"/>
<evidence type="ECO:0000313" key="4">
    <source>
        <dbReference type="Proteomes" id="UP000542210"/>
    </source>
</evidence>
<keyword evidence="4" id="KW-1185">Reference proteome</keyword>
<evidence type="ECO:0000256" key="1">
    <source>
        <dbReference type="SAM" id="SignalP"/>
    </source>
</evidence>
<evidence type="ECO:0000313" key="3">
    <source>
        <dbReference type="EMBL" id="MBB4703078.1"/>
    </source>
</evidence>
<dbReference type="EMBL" id="JACHND010000001">
    <property type="protein sequence ID" value="MBB4703078.1"/>
    <property type="molecule type" value="Genomic_DNA"/>
</dbReference>